<dbReference type="Proteomes" id="UP000279259">
    <property type="component" value="Unassembled WGS sequence"/>
</dbReference>
<dbReference type="PANTHER" id="PTHR20902:SF0">
    <property type="entry name" value="TRAFFICKING PROTEIN PARTICLE COMPLEX SUBUNIT 5"/>
    <property type="match status" value="1"/>
</dbReference>
<feature type="region of interest" description="Disordered" evidence="8">
    <location>
        <begin position="1"/>
        <end position="68"/>
    </location>
</feature>
<keyword evidence="4" id="KW-0813">Transport</keyword>
<dbReference type="InterPro" id="IPR007194">
    <property type="entry name" value="TRAPP_component"/>
</dbReference>
<dbReference type="InterPro" id="IPR016696">
    <property type="entry name" value="TRAPP-I_su5"/>
</dbReference>
<dbReference type="Pfam" id="PF04051">
    <property type="entry name" value="TRAPP"/>
    <property type="match status" value="1"/>
</dbReference>
<comment type="caution">
    <text evidence="9">The sequence shown here is derived from an EMBL/GenBank/DDBJ whole genome shotgun (WGS) entry which is preliminary data.</text>
</comment>
<evidence type="ECO:0000313" key="9">
    <source>
        <dbReference type="EMBL" id="RSH91256.1"/>
    </source>
</evidence>
<dbReference type="OrthoDB" id="10254842at2759"/>
<dbReference type="AlphaFoldDB" id="A0A427YJL8"/>
<dbReference type="GO" id="GO:1990071">
    <property type="term" value="C:TRAPPII protein complex"/>
    <property type="evidence" value="ECO:0007669"/>
    <property type="project" value="TreeGrafter"/>
</dbReference>
<dbReference type="GO" id="GO:1990072">
    <property type="term" value="C:TRAPPIII protein complex"/>
    <property type="evidence" value="ECO:0007669"/>
    <property type="project" value="TreeGrafter"/>
</dbReference>
<sequence>MAQSLAYMGGGSGSAGGGTPSSSSRFSLPTSPPTSSTPSSASFYSHSTNPSTSTVSAPLPKRDGSRIVSAGPSSLQQTLFPSSSHQAPTSILDRPLNRTKGAEVSLGAFAFLFAEIVSYSQSRVDSVTDLEKRLSTLGYEAGQRILSLVLLRNTQQAGGKDPKREHRLIPILQFVHTQVYRYCFGKPADGLERSVEGEDEYMLTLNQPPLTQHISIPKDLSQLSCEAFTAGIVEGVLDGLDVPARVTAHTVGTDQYPQRTVILIKLDQKVMDREEALGK</sequence>
<gene>
    <name evidence="9" type="primary">TRS31</name>
    <name evidence="9" type="ORF">EHS25_009555</name>
</gene>
<protein>
    <submittedName>
        <fullName evidence="9">TRAPP subunit trs31</fullName>
    </submittedName>
</protein>
<dbReference type="STRING" id="1890683.A0A427YJL8"/>
<keyword evidence="7" id="KW-0333">Golgi apparatus</keyword>
<dbReference type="FunFam" id="3.30.1380.20:FF:000002">
    <property type="entry name" value="Trafficking protein particle complex subunit"/>
    <property type="match status" value="1"/>
</dbReference>
<feature type="compositionally biased region" description="Low complexity" evidence="8">
    <location>
        <begin position="20"/>
        <end position="48"/>
    </location>
</feature>
<proteinExistence type="inferred from homology"/>
<dbReference type="GO" id="GO:0005783">
    <property type="term" value="C:endoplasmic reticulum"/>
    <property type="evidence" value="ECO:0007669"/>
    <property type="project" value="UniProtKB-SubCell"/>
</dbReference>
<evidence type="ECO:0000256" key="8">
    <source>
        <dbReference type="SAM" id="MobiDB-lite"/>
    </source>
</evidence>
<dbReference type="SUPFAM" id="SSF111126">
    <property type="entry name" value="Ligand-binding domain in the NO signalling and Golgi transport"/>
    <property type="match status" value="1"/>
</dbReference>
<evidence type="ECO:0000313" key="10">
    <source>
        <dbReference type="Proteomes" id="UP000279259"/>
    </source>
</evidence>
<dbReference type="PANTHER" id="PTHR20902">
    <property type="entry name" value="41-2 PROTEIN ANTIGEN-RELATED"/>
    <property type="match status" value="1"/>
</dbReference>
<accession>A0A427YJL8</accession>
<keyword evidence="10" id="KW-1185">Reference proteome</keyword>
<dbReference type="InterPro" id="IPR024096">
    <property type="entry name" value="NO_sig/Golgi_transp_ligand-bd"/>
</dbReference>
<reference evidence="9 10" key="1">
    <citation type="submission" date="2018-11" db="EMBL/GenBank/DDBJ databases">
        <title>Genome sequence of Saitozyma podzolica DSM 27192.</title>
        <authorList>
            <person name="Aliyu H."/>
            <person name="Gorte O."/>
            <person name="Ochsenreither K."/>
        </authorList>
    </citation>
    <scope>NUCLEOTIDE SEQUENCE [LARGE SCALE GENOMIC DNA]</scope>
    <source>
        <strain evidence="9 10">DSM 27192</strain>
    </source>
</reference>
<dbReference type="CDD" id="cd14943">
    <property type="entry name" value="TRAPPC5_Trs31"/>
    <property type="match status" value="1"/>
</dbReference>
<evidence type="ECO:0000256" key="3">
    <source>
        <dbReference type="ARBA" id="ARBA00006218"/>
    </source>
</evidence>
<evidence type="ECO:0000256" key="6">
    <source>
        <dbReference type="ARBA" id="ARBA00022892"/>
    </source>
</evidence>
<dbReference type="EMBL" id="RSCD01000008">
    <property type="protein sequence ID" value="RSH91256.1"/>
    <property type="molecule type" value="Genomic_DNA"/>
</dbReference>
<evidence type="ECO:0000256" key="2">
    <source>
        <dbReference type="ARBA" id="ARBA00004555"/>
    </source>
</evidence>
<keyword evidence="6" id="KW-0931">ER-Golgi transport</keyword>
<comment type="subcellular location">
    <subcellularLocation>
        <location evidence="1">Endoplasmic reticulum</location>
    </subcellularLocation>
    <subcellularLocation>
        <location evidence="2">Golgi apparatus</location>
    </subcellularLocation>
</comment>
<dbReference type="Gene3D" id="3.30.1380.20">
    <property type="entry name" value="Trafficking protein particle complex subunit 3"/>
    <property type="match status" value="1"/>
</dbReference>
<name>A0A427YJL8_9TREE</name>
<evidence type="ECO:0000256" key="1">
    <source>
        <dbReference type="ARBA" id="ARBA00004240"/>
    </source>
</evidence>
<evidence type="ECO:0000256" key="5">
    <source>
        <dbReference type="ARBA" id="ARBA00022824"/>
    </source>
</evidence>
<dbReference type="GO" id="GO:1990070">
    <property type="term" value="C:TRAPPI protein complex"/>
    <property type="evidence" value="ECO:0007669"/>
    <property type="project" value="TreeGrafter"/>
</dbReference>
<organism evidence="9 10">
    <name type="scientific">Saitozyma podzolica</name>
    <dbReference type="NCBI Taxonomy" id="1890683"/>
    <lineage>
        <taxon>Eukaryota</taxon>
        <taxon>Fungi</taxon>
        <taxon>Dikarya</taxon>
        <taxon>Basidiomycota</taxon>
        <taxon>Agaricomycotina</taxon>
        <taxon>Tremellomycetes</taxon>
        <taxon>Tremellales</taxon>
        <taxon>Trimorphomycetaceae</taxon>
        <taxon>Saitozyma</taxon>
    </lineage>
</organism>
<evidence type="ECO:0000256" key="4">
    <source>
        <dbReference type="ARBA" id="ARBA00022448"/>
    </source>
</evidence>
<evidence type="ECO:0000256" key="7">
    <source>
        <dbReference type="ARBA" id="ARBA00023034"/>
    </source>
</evidence>
<keyword evidence="5" id="KW-0256">Endoplasmic reticulum</keyword>
<comment type="similarity">
    <text evidence="3">Belongs to the TRAPP small subunits family. BET3 subfamily.</text>
</comment>
<dbReference type="GO" id="GO:0006888">
    <property type="term" value="P:endoplasmic reticulum to Golgi vesicle-mediated transport"/>
    <property type="evidence" value="ECO:0007669"/>
    <property type="project" value="TreeGrafter"/>
</dbReference>
<feature type="compositionally biased region" description="Gly residues" evidence="8">
    <location>
        <begin position="8"/>
        <end position="19"/>
    </location>
</feature>